<dbReference type="Gene3D" id="3.40.190.10">
    <property type="entry name" value="Periplasmic binding protein-like II"/>
    <property type="match status" value="2"/>
</dbReference>
<gene>
    <name evidence="2" type="ORF">BZB76_1870</name>
</gene>
<evidence type="ECO:0000313" key="3">
    <source>
        <dbReference type="Proteomes" id="UP000274601"/>
    </source>
</evidence>
<sequence length="361" mass="38024">MTLHSSALTRRTFLSGVAAVGASGLLVACGGGDGPSGARGGALPASLKGLADKAAKEGTVRLFVSTDARTPAHARKLSRALRADTGAEIDIKFVSGEPDPAFANKLVQESKAQVAPSIDVFVTTPLVVKQLSGAGLVQSVDWGSMEGVDPKNVWASYNGITIAEIARTILYNTGAVGDGPPKTLDELLDDRWRGKIVTAGLPDVFSPLAAGMGIDGMMSFVTRLLERGRVSLASVPTAIRTQVASGEFPVGYGIRIGESQRRSQAPVDYAPVKVPVVPRAGLIVKGAKTPSAAQLLLYWLSATDQGRKLAYEVLDWPLHTTPGTDLHQLAQKAGGVMTADADWWMNDYEKANRQVAGLLRK</sequence>
<dbReference type="EMBL" id="RBWU01000002">
    <property type="protein sequence ID" value="RKS76514.1"/>
    <property type="molecule type" value="Genomic_DNA"/>
</dbReference>
<accession>A0A495QSM4</accession>
<dbReference type="RefSeq" id="WP_121433847.1">
    <property type="nucleotide sequence ID" value="NZ_RBWU01000002.1"/>
</dbReference>
<reference evidence="2 3" key="1">
    <citation type="submission" date="2018-10" db="EMBL/GenBank/DDBJ databases">
        <title>Genomic Encyclopedia of Archaeal and Bacterial Type Strains, Phase II (KMG-II): from individual species to whole genera.</title>
        <authorList>
            <person name="Goeker M."/>
        </authorList>
    </citation>
    <scope>NUCLEOTIDE SEQUENCE [LARGE SCALE GENOMIC DNA]</scope>
    <source>
        <strain evidence="2 3">DSM 43383</strain>
    </source>
</reference>
<dbReference type="PROSITE" id="PS51318">
    <property type="entry name" value="TAT"/>
    <property type="match status" value="1"/>
</dbReference>
<dbReference type="PANTHER" id="PTHR30006">
    <property type="entry name" value="THIAMINE-BINDING PERIPLASMIC PROTEIN-RELATED"/>
    <property type="match status" value="1"/>
</dbReference>
<dbReference type="Proteomes" id="UP000274601">
    <property type="component" value="Unassembled WGS sequence"/>
</dbReference>
<keyword evidence="3" id="KW-1185">Reference proteome</keyword>
<dbReference type="SUPFAM" id="SSF53850">
    <property type="entry name" value="Periplasmic binding protein-like II"/>
    <property type="match status" value="1"/>
</dbReference>
<keyword evidence="1" id="KW-0732">Signal</keyword>
<organism evidence="2 3">
    <name type="scientific">Actinomadura pelletieri DSM 43383</name>
    <dbReference type="NCBI Taxonomy" id="1120940"/>
    <lineage>
        <taxon>Bacteria</taxon>
        <taxon>Bacillati</taxon>
        <taxon>Actinomycetota</taxon>
        <taxon>Actinomycetes</taxon>
        <taxon>Streptosporangiales</taxon>
        <taxon>Thermomonosporaceae</taxon>
        <taxon>Actinomadura</taxon>
    </lineage>
</organism>
<dbReference type="InterPro" id="IPR006311">
    <property type="entry name" value="TAT_signal"/>
</dbReference>
<dbReference type="PANTHER" id="PTHR30006:SF24">
    <property type="entry name" value="SLL0237 PROTEIN"/>
    <property type="match status" value="1"/>
</dbReference>
<dbReference type="AlphaFoldDB" id="A0A495QSM4"/>
<proteinExistence type="predicted"/>
<comment type="caution">
    <text evidence="2">The sequence shown here is derived from an EMBL/GenBank/DDBJ whole genome shotgun (WGS) entry which is preliminary data.</text>
</comment>
<dbReference type="OrthoDB" id="366726at2"/>
<protein>
    <submittedName>
        <fullName evidence="2">Iron(III) transport system substrate-binding protein</fullName>
    </submittedName>
</protein>
<evidence type="ECO:0000256" key="1">
    <source>
        <dbReference type="ARBA" id="ARBA00022729"/>
    </source>
</evidence>
<evidence type="ECO:0000313" key="2">
    <source>
        <dbReference type="EMBL" id="RKS76514.1"/>
    </source>
</evidence>
<name>A0A495QSM4_9ACTN</name>